<evidence type="ECO:0000313" key="3">
    <source>
        <dbReference type="Proteomes" id="UP001081283"/>
    </source>
</evidence>
<dbReference type="Proteomes" id="UP001081283">
    <property type="component" value="Unassembled WGS sequence"/>
</dbReference>
<sequence>MSHCPCGSSLELAACCGRYHAGVPVPTAEALMRSRYAAYATGNLDYIEATCAGPAALAFDRAEAEVAQLGTAWLGLEIVKTGKGRERDSDGTVSFVARYRHKGAEATHTETSEFRRLEGRWLYWGCAANSVAQRAASVGRNDPCPCGSGRKYKKCCGAGA</sequence>
<organism evidence="2 3">
    <name type="scientific">Hoeflea ulvae</name>
    <dbReference type="NCBI Taxonomy" id="2983764"/>
    <lineage>
        <taxon>Bacteria</taxon>
        <taxon>Pseudomonadati</taxon>
        <taxon>Pseudomonadota</taxon>
        <taxon>Alphaproteobacteria</taxon>
        <taxon>Hyphomicrobiales</taxon>
        <taxon>Rhizobiaceae</taxon>
        <taxon>Hoeflea</taxon>
    </lineage>
</organism>
<keyword evidence="3" id="KW-1185">Reference proteome</keyword>
<dbReference type="PANTHER" id="PTHR33747">
    <property type="entry name" value="UPF0225 PROTEIN SCO1677"/>
    <property type="match status" value="1"/>
</dbReference>
<dbReference type="PANTHER" id="PTHR33747:SF1">
    <property type="entry name" value="ADENYLATE CYCLASE-ASSOCIATED CAP C-TERMINAL DOMAIN-CONTAINING PROTEIN"/>
    <property type="match status" value="1"/>
</dbReference>
<dbReference type="InterPro" id="IPR032710">
    <property type="entry name" value="NTF2-like_dom_sf"/>
</dbReference>
<accession>A0ABT3YEK7</accession>
<comment type="caution">
    <text evidence="2">The sequence shown here is derived from an EMBL/GenBank/DDBJ whole genome shotgun (WGS) entry which is preliminary data.</text>
</comment>
<dbReference type="InterPro" id="IPR004027">
    <property type="entry name" value="SEC_C_motif"/>
</dbReference>
<feature type="domain" description="YchJ-like middle NTF2-like" evidence="1">
    <location>
        <begin position="27"/>
        <end position="124"/>
    </location>
</feature>
<evidence type="ECO:0000313" key="2">
    <source>
        <dbReference type="EMBL" id="MCY0094330.1"/>
    </source>
</evidence>
<dbReference type="Pfam" id="PF02810">
    <property type="entry name" value="SEC-C"/>
    <property type="match status" value="1"/>
</dbReference>
<proteinExistence type="predicted"/>
<evidence type="ECO:0000259" key="1">
    <source>
        <dbReference type="Pfam" id="PF17775"/>
    </source>
</evidence>
<dbReference type="EMBL" id="JAOVZQ010000001">
    <property type="protein sequence ID" value="MCY0094330.1"/>
    <property type="molecule type" value="Genomic_DNA"/>
</dbReference>
<dbReference type="Gene3D" id="3.10.450.50">
    <property type="match status" value="1"/>
</dbReference>
<protein>
    <submittedName>
        <fullName evidence="2">YchJ family protein</fullName>
    </submittedName>
</protein>
<dbReference type="Pfam" id="PF17775">
    <property type="entry name" value="YchJ_M-like"/>
    <property type="match status" value="1"/>
</dbReference>
<reference evidence="2" key="1">
    <citation type="submission" date="2022-10" db="EMBL/GenBank/DDBJ databases">
        <title>Hoeflea sp. J2-29, isolated from marine algae.</title>
        <authorList>
            <person name="Kristyanto S."/>
            <person name="Kim J.M."/>
            <person name="Jeon C.O."/>
        </authorList>
    </citation>
    <scope>NUCLEOTIDE SEQUENCE</scope>
    <source>
        <strain evidence="2">J2-29</strain>
    </source>
</reference>
<dbReference type="RefSeq" id="WP_267612286.1">
    <property type="nucleotide sequence ID" value="NZ_JAOVZQ010000001.1"/>
</dbReference>
<name>A0ABT3YEK7_9HYPH</name>
<dbReference type="SUPFAM" id="SSF103642">
    <property type="entry name" value="Sec-C motif"/>
    <property type="match status" value="1"/>
</dbReference>
<dbReference type="SUPFAM" id="SSF54427">
    <property type="entry name" value="NTF2-like"/>
    <property type="match status" value="1"/>
</dbReference>
<gene>
    <name evidence="2" type="ORF">OEG82_09870</name>
</gene>
<dbReference type="InterPro" id="IPR048469">
    <property type="entry name" value="YchJ-like_M"/>
</dbReference>